<evidence type="ECO:0000256" key="4">
    <source>
        <dbReference type="ARBA" id="ARBA00022679"/>
    </source>
</evidence>
<dbReference type="GO" id="GO:0000156">
    <property type="term" value="F:phosphorelay response regulator activity"/>
    <property type="evidence" value="ECO:0007669"/>
    <property type="project" value="TreeGrafter"/>
</dbReference>
<keyword evidence="3" id="KW-0597">Phosphoprotein</keyword>
<dbReference type="SMART" id="SM00065">
    <property type="entry name" value="GAF"/>
    <property type="match status" value="1"/>
</dbReference>
<evidence type="ECO:0000313" key="11">
    <source>
        <dbReference type="Proteomes" id="UP000198977"/>
    </source>
</evidence>
<dbReference type="SMART" id="SM00388">
    <property type="entry name" value="HisKA"/>
    <property type="match status" value="1"/>
</dbReference>
<dbReference type="PANTHER" id="PTHR42878">
    <property type="entry name" value="TWO-COMPONENT HISTIDINE KINASE"/>
    <property type="match status" value="1"/>
</dbReference>
<organism evidence="10 11">
    <name type="scientific">Sulfitobacter brevis</name>
    <dbReference type="NCBI Taxonomy" id="74348"/>
    <lineage>
        <taxon>Bacteria</taxon>
        <taxon>Pseudomonadati</taxon>
        <taxon>Pseudomonadota</taxon>
        <taxon>Alphaproteobacteria</taxon>
        <taxon>Rhodobacterales</taxon>
        <taxon>Roseobacteraceae</taxon>
        <taxon>Sulfitobacter</taxon>
    </lineage>
</organism>
<dbReference type="Pfam" id="PF01590">
    <property type="entry name" value="GAF"/>
    <property type="match status" value="1"/>
</dbReference>
<dbReference type="RefSeq" id="WP_245766285.1">
    <property type="nucleotide sequence ID" value="NZ_FOMW01000004.1"/>
</dbReference>
<evidence type="ECO:0000256" key="8">
    <source>
        <dbReference type="ARBA" id="ARBA00023012"/>
    </source>
</evidence>
<dbReference type="Gene3D" id="1.10.287.130">
    <property type="match status" value="1"/>
</dbReference>
<accession>A0A1I1WX58</accession>
<dbReference type="InterPro" id="IPR036097">
    <property type="entry name" value="HisK_dim/P_sf"/>
</dbReference>
<dbReference type="InterPro" id="IPR003594">
    <property type="entry name" value="HATPase_dom"/>
</dbReference>
<feature type="domain" description="Histidine kinase" evidence="9">
    <location>
        <begin position="185"/>
        <end position="397"/>
    </location>
</feature>
<proteinExistence type="predicted"/>
<dbReference type="InterPro" id="IPR050351">
    <property type="entry name" value="BphY/WalK/GraS-like"/>
</dbReference>
<dbReference type="InterPro" id="IPR003661">
    <property type="entry name" value="HisK_dim/P_dom"/>
</dbReference>
<dbReference type="EC" id="2.7.13.3" evidence="2"/>
<dbReference type="SUPFAM" id="SSF55781">
    <property type="entry name" value="GAF domain-like"/>
    <property type="match status" value="1"/>
</dbReference>
<dbReference type="SUPFAM" id="SSF55874">
    <property type="entry name" value="ATPase domain of HSP90 chaperone/DNA topoisomerase II/histidine kinase"/>
    <property type="match status" value="1"/>
</dbReference>
<dbReference type="GO" id="GO:0030295">
    <property type="term" value="F:protein kinase activator activity"/>
    <property type="evidence" value="ECO:0007669"/>
    <property type="project" value="TreeGrafter"/>
</dbReference>
<dbReference type="InterPro" id="IPR003018">
    <property type="entry name" value="GAF"/>
</dbReference>
<evidence type="ECO:0000256" key="2">
    <source>
        <dbReference type="ARBA" id="ARBA00012438"/>
    </source>
</evidence>
<keyword evidence="11" id="KW-1185">Reference proteome</keyword>
<evidence type="ECO:0000256" key="3">
    <source>
        <dbReference type="ARBA" id="ARBA00022553"/>
    </source>
</evidence>
<evidence type="ECO:0000256" key="5">
    <source>
        <dbReference type="ARBA" id="ARBA00022741"/>
    </source>
</evidence>
<dbReference type="InterPro" id="IPR029016">
    <property type="entry name" value="GAF-like_dom_sf"/>
</dbReference>
<evidence type="ECO:0000313" key="10">
    <source>
        <dbReference type="EMBL" id="SFD98023.1"/>
    </source>
</evidence>
<keyword evidence="7" id="KW-0067">ATP-binding</keyword>
<dbReference type="Proteomes" id="UP000198977">
    <property type="component" value="Unassembled WGS sequence"/>
</dbReference>
<dbReference type="Gene3D" id="3.30.450.40">
    <property type="match status" value="1"/>
</dbReference>
<dbReference type="GO" id="GO:0005524">
    <property type="term" value="F:ATP binding"/>
    <property type="evidence" value="ECO:0007669"/>
    <property type="project" value="UniProtKB-KW"/>
</dbReference>
<dbReference type="GO" id="GO:0000155">
    <property type="term" value="F:phosphorelay sensor kinase activity"/>
    <property type="evidence" value="ECO:0007669"/>
    <property type="project" value="InterPro"/>
</dbReference>
<evidence type="ECO:0000256" key="1">
    <source>
        <dbReference type="ARBA" id="ARBA00000085"/>
    </source>
</evidence>
<dbReference type="PANTHER" id="PTHR42878:SF7">
    <property type="entry name" value="SENSOR HISTIDINE KINASE GLRK"/>
    <property type="match status" value="1"/>
</dbReference>
<sequence length="401" mass="44361">MTLHTKTHDLQSDIDEIGRSVLVPTLLETVTLATGMGFAAVARVTESRWVTCRAVDKIFFGLKPGDELDVESTLCHEVRLSDQEIVIDDVKNDPTYCNHHTPRTYGIQSYISVPIHKKDGTFFGTLCAIDPEPRKLKSQNVLEMFRLFAKMIGDSLEVDLKLRESESAVLQERHLAEIQQQFIAILAHDLRNPVSALDAGLRLLEREKLEQPSAKVVTLMKASLGRMSNLIENLLDRARQRHDGGIVIERDADAPLEPVILQIVSEIKAVSPDHVIECDIDLRGNIDCDRERIAQMLSNLLRNAITHGAQGRRIEVAAKRAEGEVVLSVANEGKAIPADILPSLFLPFQQGTAGRNRKGLGLGLYIASEIAKAHGGNLSVTSDDDQTKFIFRIPQAGAFED</sequence>
<dbReference type="STRING" id="74348.SAMN04488523_104123"/>
<dbReference type="Pfam" id="PF02518">
    <property type="entry name" value="HATPase_c"/>
    <property type="match status" value="1"/>
</dbReference>
<comment type="catalytic activity">
    <reaction evidence="1">
        <text>ATP + protein L-histidine = ADP + protein N-phospho-L-histidine.</text>
        <dbReference type="EC" id="2.7.13.3"/>
    </reaction>
</comment>
<dbReference type="CDD" id="cd00082">
    <property type="entry name" value="HisKA"/>
    <property type="match status" value="1"/>
</dbReference>
<protein>
    <recommendedName>
        <fullName evidence="2">histidine kinase</fullName>
        <ecNumber evidence="2">2.7.13.3</ecNumber>
    </recommendedName>
</protein>
<dbReference type="CDD" id="cd00075">
    <property type="entry name" value="HATPase"/>
    <property type="match status" value="1"/>
</dbReference>
<evidence type="ECO:0000259" key="9">
    <source>
        <dbReference type="PROSITE" id="PS50109"/>
    </source>
</evidence>
<dbReference type="InterPro" id="IPR004358">
    <property type="entry name" value="Sig_transdc_His_kin-like_C"/>
</dbReference>
<dbReference type="GO" id="GO:0007234">
    <property type="term" value="P:osmosensory signaling via phosphorelay pathway"/>
    <property type="evidence" value="ECO:0007669"/>
    <property type="project" value="TreeGrafter"/>
</dbReference>
<dbReference type="Pfam" id="PF00512">
    <property type="entry name" value="HisKA"/>
    <property type="match status" value="1"/>
</dbReference>
<keyword evidence="5" id="KW-0547">Nucleotide-binding</keyword>
<dbReference type="SUPFAM" id="SSF47384">
    <property type="entry name" value="Homodimeric domain of signal transducing histidine kinase"/>
    <property type="match status" value="1"/>
</dbReference>
<gene>
    <name evidence="10" type="ORF">SAMN04488523_104123</name>
</gene>
<evidence type="ECO:0000256" key="7">
    <source>
        <dbReference type="ARBA" id="ARBA00022840"/>
    </source>
</evidence>
<evidence type="ECO:0000256" key="6">
    <source>
        <dbReference type="ARBA" id="ARBA00022777"/>
    </source>
</evidence>
<dbReference type="EMBL" id="FOMW01000004">
    <property type="protein sequence ID" value="SFD98023.1"/>
    <property type="molecule type" value="Genomic_DNA"/>
</dbReference>
<dbReference type="SMART" id="SM00387">
    <property type="entry name" value="HATPase_c"/>
    <property type="match status" value="1"/>
</dbReference>
<dbReference type="InterPro" id="IPR036890">
    <property type="entry name" value="HATPase_C_sf"/>
</dbReference>
<dbReference type="PROSITE" id="PS50109">
    <property type="entry name" value="HIS_KIN"/>
    <property type="match status" value="1"/>
</dbReference>
<keyword evidence="6" id="KW-0418">Kinase</keyword>
<dbReference type="InterPro" id="IPR005467">
    <property type="entry name" value="His_kinase_dom"/>
</dbReference>
<reference evidence="10 11" key="1">
    <citation type="submission" date="2016-10" db="EMBL/GenBank/DDBJ databases">
        <authorList>
            <person name="de Groot N.N."/>
        </authorList>
    </citation>
    <scope>NUCLEOTIDE SEQUENCE [LARGE SCALE GENOMIC DNA]</scope>
    <source>
        <strain evidence="10 11">DSM 11443</strain>
    </source>
</reference>
<dbReference type="PRINTS" id="PR00344">
    <property type="entry name" value="BCTRLSENSOR"/>
</dbReference>
<keyword evidence="4" id="KW-0808">Transferase</keyword>
<keyword evidence="8" id="KW-0902">Two-component regulatory system</keyword>
<dbReference type="AlphaFoldDB" id="A0A1I1WX58"/>
<dbReference type="Gene3D" id="3.30.565.10">
    <property type="entry name" value="Histidine kinase-like ATPase, C-terminal domain"/>
    <property type="match status" value="1"/>
</dbReference>
<name>A0A1I1WX58_9RHOB</name>